<dbReference type="Proteomes" id="UP001214854">
    <property type="component" value="Unassembled WGS sequence"/>
</dbReference>
<organism evidence="2 3">
    <name type="scientific">Asticcacaulis aquaticus</name>
    <dbReference type="NCBI Taxonomy" id="2984212"/>
    <lineage>
        <taxon>Bacteria</taxon>
        <taxon>Pseudomonadati</taxon>
        <taxon>Pseudomonadota</taxon>
        <taxon>Alphaproteobacteria</taxon>
        <taxon>Caulobacterales</taxon>
        <taxon>Caulobacteraceae</taxon>
        <taxon>Asticcacaulis</taxon>
    </lineage>
</organism>
<dbReference type="Pfam" id="PF00300">
    <property type="entry name" value="His_Phos_1"/>
    <property type="match status" value="1"/>
</dbReference>
<dbReference type="Gene3D" id="3.40.50.1240">
    <property type="entry name" value="Phosphoglycerate mutase-like"/>
    <property type="match status" value="1"/>
</dbReference>
<comment type="caution">
    <text evidence="2">The sequence shown here is derived from an EMBL/GenBank/DDBJ whole genome shotgun (WGS) entry which is preliminary data.</text>
</comment>
<dbReference type="PANTHER" id="PTHR46517">
    <property type="entry name" value="FRUCTOSE-2,6-BISPHOSPHATASE TIGAR"/>
    <property type="match status" value="1"/>
</dbReference>
<dbReference type="PROSITE" id="PS00175">
    <property type="entry name" value="PG_MUTASE"/>
    <property type="match status" value="1"/>
</dbReference>
<dbReference type="PANTHER" id="PTHR46517:SF1">
    <property type="entry name" value="FRUCTOSE-2,6-BISPHOSPHATASE TIGAR"/>
    <property type="match status" value="1"/>
</dbReference>
<sequence>MFYVLRHGQTDWNAQMRLQGSTDIPLNETGRDQARMAAFFLADQGITQILASPLVRAHETATIVAETLNVPVVTDARLTERHFGLFEGLTIDEVETQRRDMLAHMNPDLDIDGKHYPHNAERLPVVIDRVKAAIEDHCGSGETCLFVCHGIPFRAIARIYLGEMYSSPNACPVRYEKTGEVWTMTGLDPDNQPLHGAFFKGPTTMGRI</sequence>
<dbReference type="InterPro" id="IPR013078">
    <property type="entry name" value="His_Pase_superF_clade-1"/>
</dbReference>
<evidence type="ECO:0000313" key="2">
    <source>
        <dbReference type="EMBL" id="MDC7682098.1"/>
    </source>
</evidence>
<dbReference type="InterPro" id="IPR029033">
    <property type="entry name" value="His_PPase_superfam"/>
</dbReference>
<dbReference type="InterPro" id="IPR001345">
    <property type="entry name" value="PG/BPGM_mutase_AS"/>
</dbReference>
<dbReference type="SUPFAM" id="SSF53254">
    <property type="entry name" value="Phosphoglycerate mutase-like"/>
    <property type="match status" value="1"/>
</dbReference>
<proteinExistence type="predicted"/>
<dbReference type="EMBL" id="JAQQKX010000001">
    <property type="protein sequence ID" value="MDC7682098.1"/>
    <property type="molecule type" value="Genomic_DNA"/>
</dbReference>
<dbReference type="RefSeq" id="WP_272746603.1">
    <property type="nucleotide sequence ID" value="NZ_JAQQKX010000001.1"/>
</dbReference>
<dbReference type="CDD" id="cd07067">
    <property type="entry name" value="HP_PGM_like"/>
    <property type="match status" value="1"/>
</dbReference>
<protein>
    <submittedName>
        <fullName evidence="2">Histidine phosphatase family protein</fullName>
    </submittedName>
</protein>
<keyword evidence="3" id="KW-1185">Reference proteome</keyword>
<reference evidence="2 3" key="1">
    <citation type="submission" date="2023-01" db="EMBL/GenBank/DDBJ databases">
        <title>Novel species of the genus Asticcacaulis isolated from rivers.</title>
        <authorList>
            <person name="Lu H."/>
        </authorList>
    </citation>
    <scope>NUCLEOTIDE SEQUENCE [LARGE SCALE GENOMIC DNA]</scope>
    <source>
        <strain evidence="2 3">BYS171W</strain>
    </source>
</reference>
<gene>
    <name evidence="2" type="ORF">PQU92_02355</name>
</gene>
<name>A0ABT5HPV5_9CAUL</name>
<evidence type="ECO:0000256" key="1">
    <source>
        <dbReference type="ARBA" id="ARBA00022801"/>
    </source>
</evidence>
<evidence type="ECO:0000313" key="3">
    <source>
        <dbReference type="Proteomes" id="UP001214854"/>
    </source>
</evidence>
<accession>A0ABT5HPV5</accession>
<dbReference type="InterPro" id="IPR051695">
    <property type="entry name" value="Phosphoglycerate_Mutase"/>
</dbReference>
<keyword evidence="1" id="KW-0378">Hydrolase</keyword>
<dbReference type="SMART" id="SM00855">
    <property type="entry name" value="PGAM"/>
    <property type="match status" value="1"/>
</dbReference>